<protein>
    <submittedName>
        <fullName evidence="6">Uncharacterized protein</fullName>
    </submittedName>
</protein>
<feature type="non-terminal residue" evidence="6">
    <location>
        <position position="131"/>
    </location>
</feature>
<accession>A0A0G2HPW5</accession>
<evidence type="ECO:0000256" key="1">
    <source>
        <dbReference type="ARBA" id="ARBA00004141"/>
    </source>
</evidence>
<name>A0A0G2HPW5_9EURO</name>
<dbReference type="OrthoDB" id="10021397at2759"/>
<gene>
    <name evidence="6" type="ORF">EMCG_00897</name>
</gene>
<feature type="transmembrane region" description="Helical" evidence="5">
    <location>
        <begin position="36"/>
        <end position="55"/>
    </location>
</feature>
<evidence type="ECO:0000313" key="6">
    <source>
        <dbReference type="EMBL" id="KKZ59032.1"/>
    </source>
</evidence>
<comment type="caution">
    <text evidence="6">The sequence shown here is derived from an EMBL/GenBank/DDBJ whole genome shotgun (WGS) entry which is preliminary data.</text>
</comment>
<dbReference type="AlphaFoldDB" id="A0A0G2HPW5"/>
<sequence>MTDACWNDRAHVWLRIDSWSSMGGAFTDNPKLTWRWCFYINLPLGLQTALTIIFARKEKKIPFVEQLKQVDLPGTAVILPSIICLVLALQWGSTKYEWKSARIISLPVVAVVPLSTFDIIQTISGDRATVP</sequence>
<proteinExistence type="predicted"/>
<dbReference type="VEuPathDB" id="FungiDB:EMCG_00897"/>
<reference evidence="7" key="1">
    <citation type="journal article" date="2015" name="PLoS Genet.">
        <title>The dynamic genome and transcriptome of the human fungal pathogen Blastomyces and close relative Emmonsia.</title>
        <authorList>
            <person name="Munoz J.F."/>
            <person name="Gauthier G.M."/>
            <person name="Desjardins C.A."/>
            <person name="Gallo J.E."/>
            <person name="Holder J."/>
            <person name="Sullivan T.D."/>
            <person name="Marty A.J."/>
            <person name="Carmen J.C."/>
            <person name="Chen Z."/>
            <person name="Ding L."/>
            <person name="Gujja S."/>
            <person name="Magrini V."/>
            <person name="Misas E."/>
            <person name="Mitreva M."/>
            <person name="Priest M."/>
            <person name="Saif S."/>
            <person name="Whiston E.A."/>
            <person name="Young S."/>
            <person name="Zeng Q."/>
            <person name="Goldman W.E."/>
            <person name="Mardis E.R."/>
            <person name="Taylor J.W."/>
            <person name="McEwen J.G."/>
            <person name="Clay O.K."/>
            <person name="Klein B.S."/>
            <person name="Cuomo C.A."/>
        </authorList>
    </citation>
    <scope>NUCLEOTIDE SEQUENCE [LARGE SCALE GENOMIC DNA]</scope>
    <source>
        <strain evidence="7">UAMH 3008</strain>
    </source>
</reference>
<evidence type="ECO:0000256" key="2">
    <source>
        <dbReference type="ARBA" id="ARBA00022692"/>
    </source>
</evidence>
<keyword evidence="4 5" id="KW-0472">Membrane</keyword>
<evidence type="ECO:0000313" key="7">
    <source>
        <dbReference type="Proteomes" id="UP000034164"/>
    </source>
</evidence>
<dbReference type="PANTHER" id="PTHR23501:SF199">
    <property type="entry name" value="MFS EFFLUX TRANSPORTER INPD-RELATED"/>
    <property type="match status" value="1"/>
</dbReference>
<keyword evidence="3 5" id="KW-1133">Transmembrane helix</keyword>
<comment type="subcellular location">
    <subcellularLocation>
        <location evidence="1">Membrane</location>
        <topology evidence="1">Multi-pass membrane protein</topology>
    </subcellularLocation>
</comment>
<feature type="transmembrane region" description="Helical" evidence="5">
    <location>
        <begin position="104"/>
        <end position="123"/>
    </location>
</feature>
<feature type="transmembrane region" description="Helical" evidence="5">
    <location>
        <begin position="75"/>
        <end position="92"/>
    </location>
</feature>
<dbReference type="Proteomes" id="UP000034164">
    <property type="component" value="Unassembled WGS sequence"/>
</dbReference>
<evidence type="ECO:0000256" key="5">
    <source>
        <dbReference type="SAM" id="Phobius"/>
    </source>
</evidence>
<dbReference type="EMBL" id="LCZI01001691">
    <property type="protein sequence ID" value="KKZ59032.1"/>
    <property type="molecule type" value="Genomic_DNA"/>
</dbReference>
<organism evidence="6 7">
    <name type="scientific">[Emmonsia] crescens</name>
    <dbReference type="NCBI Taxonomy" id="73230"/>
    <lineage>
        <taxon>Eukaryota</taxon>
        <taxon>Fungi</taxon>
        <taxon>Dikarya</taxon>
        <taxon>Ascomycota</taxon>
        <taxon>Pezizomycotina</taxon>
        <taxon>Eurotiomycetes</taxon>
        <taxon>Eurotiomycetidae</taxon>
        <taxon>Onygenales</taxon>
        <taxon>Ajellomycetaceae</taxon>
        <taxon>Emergomyces</taxon>
    </lineage>
</organism>
<keyword evidence="2 5" id="KW-0812">Transmembrane</keyword>
<dbReference type="PANTHER" id="PTHR23501">
    <property type="entry name" value="MAJOR FACILITATOR SUPERFAMILY"/>
    <property type="match status" value="1"/>
</dbReference>
<dbReference type="GO" id="GO:0005886">
    <property type="term" value="C:plasma membrane"/>
    <property type="evidence" value="ECO:0007669"/>
    <property type="project" value="TreeGrafter"/>
</dbReference>
<evidence type="ECO:0000256" key="3">
    <source>
        <dbReference type="ARBA" id="ARBA00022989"/>
    </source>
</evidence>
<dbReference type="GO" id="GO:0022857">
    <property type="term" value="F:transmembrane transporter activity"/>
    <property type="evidence" value="ECO:0007669"/>
    <property type="project" value="TreeGrafter"/>
</dbReference>
<evidence type="ECO:0000256" key="4">
    <source>
        <dbReference type="ARBA" id="ARBA00023136"/>
    </source>
</evidence>